<dbReference type="GO" id="GO:1990782">
    <property type="term" value="F:protein tyrosine kinase binding"/>
    <property type="evidence" value="ECO:0007669"/>
    <property type="project" value="TreeGrafter"/>
</dbReference>
<dbReference type="InterPro" id="IPR007110">
    <property type="entry name" value="Ig-like_dom"/>
</dbReference>
<protein>
    <recommendedName>
        <fullName evidence="3">Ig-like domain-containing protein</fullName>
    </recommendedName>
</protein>
<dbReference type="Pfam" id="PF07686">
    <property type="entry name" value="V-set"/>
    <property type="match status" value="1"/>
</dbReference>
<gene>
    <name evidence="4" type="ORF">AAFF_G00120430</name>
</gene>
<evidence type="ECO:0000256" key="2">
    <source>
        <dbReference type="SAM" id="Phobius"/>
    </source>
</evidence>
<proteinExistence type="predicted"/>
<keyword evidence="2" id="KW-1133">Transmembrane helix</keyword>
<evidence type="ECO:0000259" key="3">
    <source>
        <dbReference type="PROSITE" id="PS50835"/>
    </source>
</evidence>
<reference evidence="4" key="1">
    <citation type="journal article" date="2023" name="Science">
        <title>Genome structures resolve the early diversification of teleost fishes.</title>
        <authorList>
            <person name="Parey E."/>
            <person name="Louis A."/>
            <person name="Montfort J."/>
            <person name="Bouchez O."/>
            <person name="Roques C."/>
            <person name="Iampietro C."/>
            <person name="Lluch J."/>
            <person name="Castinel A."/>
            <person name="Donnadieu C."/>
            <person name="Desvignes T."/>
            <person name="Floi Bucao C."/>
            <person name="Jouanno E."/>
            <person name="Wen M."/>
            <person name="Mejri S."/>
            <person name="Dirks R."/>
            <person name="Jansen H."/>
            <person name="Henkel C."/>
            <person name="Chen W.J."/>
            <person name="Zahm M."/>
            <person name="Cabau C."/>
            <person name="Klopp C."/>
            <person name="Thompson A.W."/>
            <person name="Robinson-Rechavi M."/>
            <person name="Braasch I."/>
            <person name="Lecointre G."/>
            <person name="Bobe J."/>
            <person name="Postlethwait J.H."/>
            <person name="Berthelot C."/>
            <person name="Roest Crollius H."/>
            <person name="Guiguen Y."/>
        </authorList>
    </citation>
    <scope>NUCLEOTIDE SEQUENCE</scope>
    <source>
        <strain evidence="4">NC1722</strain>
    </source>
</reference>
<dbReference type="SMART" id="SM00409">
    <property type="entry name" value="IG"/>
    <property type="match status" value="2"/>
</dbReference>
<dbReference type="SUPFAM" id="SSF48726">
    <property type="entry name" value="Immunoglobulin"/>
    <property type="match status" value="1"/>
</dbReference>
<dbReference type="GO" id="GO:0042289">
    <property type="term" value="F:MHC class II protein binding"/>
    <property type="evidence" value="ECO:0007669"/>
    <property type="project" value="TreeGrafter"/>
</dbReference>
<dbReference type="InterPro" id="IPR013783">
    <property type="entry name" value="Ig-like_fold"/>
</dbReference>
<evidence type="ECO:0000256" key="1">
    <source>
        <dbReference type="SAM" id="MobiDB-lite"/>
    </source>
</evidence>
<dbReference type="PROSITE" id="PS50835">
    <property type="entry name" value="IG_LIKE"/>
    <property type="match status" value="2"/>
</dbReference>
<keyword evidence="5" id="KW-1185">Reference proteome</keyword>
<dbReference type="Gene3D" id="2.60.40.10">
    <property type="entry name" value="Immunoglobulins"/>
    <property type="match status" value="1"/>
</dbReference>
<dbReference type="Proteomes" id="UP001221898">
    <property type="component" value="Unassembled WGS sequence"/>
</dbReference>
<dbReference type="CDD" id="cd00096">
    <property type="entry name" value="Ig"/>
    <property type="match status" value="1"/>
</dbReference>
<feature type="region of interest" description="Disordered" evidence="1">
    <location>
        <begin position="228"/>
        <end position="256"/>
    </location>
</feature>
<feature type="transmembrane region" description="Helical" evidence="2">
    <location>
        <begin position="260"/>
        <end position="281"/>
    </location>
</feature>
<feature type="domain" description="Ig-like" evidence="3">
    <location>
        <begin position="8"/>
        <end position="109"/>
    </location>
</feature>
<comment type="caution">
    <text evidence="4">The sequence shown here is derived from an EMBL/GenBank/DDBJ whole genome shotgun (WGS) entry which is preliminary data.</text>
</comment>
<dbReference type="InterPro" id="IPR003599">
    <property type="entry name" value="Ig_sub"/>
</dbReference>
<dbReference type="AlphaFoldDB" id="A0AAD7RSE1"/>
<dbReference type="GO" id="GO:0045121">
    <property type="term" value="C:membrane raft"/>
    <property type="evidence" value="ECO:0007669"/>
    <property type="project" value="TreeGrafter"/>
</dbReference>
<sequence>MSAWVSGPNTAAILARDQHLYAGVSAYDTVGVYSPVGDHATLQCANVAQPDCSSTTWNYENRESRSITELVGHGKVRDTQRAERLRVESDCSLHISDLRPEDAGLYTCQQYLIEDGPQHGEDAHVLLSVLSISPPSPVTELNPGSTVTLHCILYTREGPGRCNKDSVHKPNLSWVTEKGTQLVDSRYKVETVLCQSTLTVTLRQEDNNRKWRCQLTVDSEVKTSHSYTTILSDNPGGKRTTTMSPTSPPSSPSKSDTTTIVVAVVVGCVVLCVAVAVIVIYRRRGTGVIDNRTTTNQDTGQSADTMTYSVISHPVTRPKEKHRDTEEQFTEYATINTAH</sequence>
<dbReference type="GO" id="GO:0009897">
    <property type="term" value="C:external side of plasma membrane"/>
    <property type="evidence" value="ECO:0007669"/>
    <property type="project" value="TreeGrafter"/>
</dbReference>
<dbReference type="GO" id="GO:0042110">
    <property type="term" value="P:T cell activation"/>
    <property type="evidence" value="ECO:0007669"/>
    <property type="project" value="TreeGrafter"/>
</dbReference>
<dbReference type="EMBL" id="JAINUG010000183">
    <property type="protein sequence ID" value="KAJ8389335.1"/>
    <property type="molecule type" value="Genomic_DNA"/>
</dbReference>
<feature type="domain" description="Ig-like" evidence="3">
    <location>
        <begin position="134"/>
        <end position="224"/>
    </location>
</feature>
<dbReference type="PANTHER" id="PTHR11422:SF5">
    <property type="entry name" value="DIVERSE IMMUNOGLOBULIN DOMAIN-CONTAINING PROTEIN 1.1 ISOFORM X1-RELATED"/>
    <property type="match status" value="1"/>
</dbReference>
<organism evidence="4 5">
    <name type="scientific">Aldrovandia affinis</name>
    <dbReference type="NCBI Taxonomy" id="143900"/>
    <lineage>
        <taxon>Eukaryota</taxon>
        <taxon>Metazoa</taxon>
        <taxon>Chordata</taxon>
        <taxon>Craniata</taxon>
        <taxon>Vertebrata</taxon>
        <taxon>Euteleostomi</taxon>
        <taxon>Actinopterygii</taxon>
        <taxon>Neopterygii</taxon>
        <taxon>Teleostei</taxon>
        <taxon>Notacanthiformes</taxon>
        <taxon>Halosauridae</taxon>
        <taxon>Aldrovandia</taxon>
    </lineage>
</organism>
<dbReference type="PANTHER" id="PTHR11422">
    <property type="entry name" value="T-CELL SURFACE GLYCOPROTEIN CD4"/>
    <property type="match status" value="1"/>
</dbReference>
<keyword evidence="2" id="KW-0472">Membrane</keyword>
<dbReference type="InterPro" id="IPR013106">
    <property type="entry name" value="Ig_V-set"/>
</dbReference>
<evidence type="ECO:0000313" key="4">
    <source>
        <dbReference type="EMBL" id="KAJ8389335.1"/>
    </source>
</evidence>
<dbReference type="GO" id="GO:0070374">
    <property type="term" value="P:positive regulation of ERK1 and ERK2 cascade"/>
    <property type="evidence" value="ECO:0007669"/>
    <property type="project" value="TreeGrafter"/>
</dbReference>
<evidence type="ECO:0000313" key="5">
    <source>
        <dbReference type="Proteomes" id="UP001221898"/>
    </source>
</evidence>
<keyword evidence="2" id="KW-0812">Transmembrane</keyword>
<name>A0AAD7RSE1_9TELE</name>
<accession>A0AAD7RSE1</accession>
<dbReference type="GO" id="GO:0035723">
    <property type="term" value="P:interleukin-15-mediated signaling pathway"/>
    <property type="evidence" value="ECO:0007669"/>
    <property type="project" value="TreeGrafter"/>
</dbReference>
<dbReference type="InterPro" id="IPR036179">
    <property type="entry name" value="Ig-like_dom_sf"/>
</dbReference>